<dbReference type="EMBL" id="FNQP01000006">
    <property type="protein sequence ID" value="SEA30325.1"/>
    <property type="molecule type" value="Genomic_DNA"/>
</dbReference>
<evidence type="ECO:0000313" key="13">
    <source>
        <dbReference type="EMBL" id="SEA30325.1"/>
    </source>
</evidence>
<proteinExistence type="inferred from homology"/>
<reference evidence="13 14" key="1">
    <citation type="submission" date="2016-10" db="EMBL/GenBank/DDBJ databases">
        <authorList>
            <person name="de Groot N.N."/>
        </authorList>
    </citation>
    <scope>NUCLEOTIDE SEQUENCE [LARGE SCALE GENOMIC DNA]</scope>
    <source>
        <strain evidence="13 14">DSM 21228</strain>
    </source>
</reference>
<protein>
    <submittedName>
        <fullName evidence="13">Cytochrome d ubiquinol oxidase subunit II</fullName>
    </submittedName>
</protein>
<dbReference type="PANTHER" id="PTHR43141">
    <property type="entry name" value="CYTOCHROME BD2 SUBUNIT II"/>
    <property type="match status" value="1"/>
</dbReference>
<dbReference type="PIRSF" id="PIRSF000267">
    <property type="entry name" value="Cyt_oxidse_sub2"/>
    <property type="match status" value="1"/>
</dbReference>
<evidence type="ECO:0000256" key="4">
    <source>
        <dbReference type="ARBA" id="ARBA00022475"/>
    </source>
</evidence>
<keyword evidence="11 12" id="KW-0472">Membrane</keyword>
<feature type="transmembrane region" description="Helical" evidence="12">
    <location>
        <begin position="291"/>
        <end position="317"/>
    </location>
</feature>
<dbReference type="NCBIfam" id="TIGR00203">
    <property type="entry name" value="cydB"/>
    <property type="match status" value="1"/>
</dbReference>
<evidence type="ECO:0000256" key="9">
    <source>
        <dbReference type="ARBA" id="ARBA00022989"/>
    </source>
</evidence>
<evidence type="ECO:0000256" key="2">
    <source>
        <dbReference type="ARBA" id="ARBA00007543"/>
    </source>
</evidence>
<evidence type="ECO:0000256" key="10">
    <source>
        <dbReference type="ARBA" id="ARBA00023004"/>
    </source>
</evidence>
<dbReference type="GO" id="GO:0046872">
    <property type="term" value="F:metal ion binding"/>
    <property type="evidence" value="ECO:0007669"/>
    <property type="project" value="UniProtKB-KW"/>
</dbReference>
<keyword evidence="7" id="KW-0479">Metal-binding</keyword>
<feature type="transmembrane region" description="Helical" evidence="12">
    <location>
        <begin position="263"/>
        <end position="284"/>
    </location>
</feature>
<keyword evidence="10" id="KW-0408">Iron</keyword>
<dbReference type="GO" id="GO:0005886">
    <property type="term" value="C:plasma membrane"/>
    <property type="evidence" value="ECO:0007669"/>
    <property type="project" value="UniProtKB-SubCell"/>
</dbReference>
<dbReference type="AlphaFoldDB" id="A0A1H4A2T8"/>
<feature type="transmembrane region" description="Helical" evidence="12">
    <location>
        <begin position="162"/>
        <end position="183"/>
    </location>
</feature>
<keyword evidence="3" id="KW-0813">Transport</keyword>
<keyword evidence="14" id="KW-1185">Reference proteome</keyword>
<evidence type="ECO:0000256" key="12">
    <source>
        <dbReference type="SAM" id="Phobius"/>
    </source>
</evidence>
<feature type="transmembrane region" description="Helical" evidence="12">
    <location>
        <begin position="12"/>
        <end position="40"/>
    </location>
</feature>
<comment type="similarity">
    <text evidence="2">Belongs to the cytochrome ubiquinol oxidase subunit 2 family.</text>
</comment>
<feature type="transmembrane region" description="Helical" evidence="12">
    <location>
        <begin position="337"/>
        <end position="361"/>
    </location>
</feature>
<dbReference type="OrthoDB" id="9776710at2"/>
<name>A0A1H4A2T8_9GAMM</name>
<keyword evidence="5" id="KW-0349">Heme</keyword>
<keyword evidence="6 12" id="KW-0812">Transmembrane</keyword>
<dbReference type="PANTHER" id="PTHR43141:SF5">
    <property type="entry name" value="CYTOCHROME BD-I UBIQUINOL OXIDASE SUBUNIT 2"/>
    <property type="match status" value="1"/>
</dbReference>
<gene>
    <name evidence="13" type="ORF">SAMN05660964_01312</name>
</gene>
<evidence type="ECO:0000256" key="7">
    <source>
        <dbReference type="ARBA" id="ARBA00022723"/>
    </source>
</evidence>
<dbReference type="GO" id="GO:0016682">
    <property type="term" value="F:oxidoreductase activity, acting on diphenols and related substances as donors, oxygen as acceptor"/>
    <property type="evidence" value="ECO:0007669"/>
    <property type="project" value="TreeGrafter"/>
</dbReference>
<evidence type="ECO:0000256" key="8">
    <source>
        <dbReference type="ARBA" id="ARBA00022982"/>
    </source>
</evidence>
<sequence>MIFDYETFKLIWWVLVGVLFIGFALTDGFDMGVGALLRYVGRNDEERRVAINAIAPHWDGNQVWLILAAGAIFAAWPITFGASFSTFYWALVLTLFSLFFRPVGFDYRSKIADTRWRNTWDWGLVIAGVVPPLVIGVAFGNLLLGVPFAFDEFLRITTYGSFFKLFHPFAVLVGLVSLLMFTMQGATYLMLRTDDVVYERSRKAARWTAAGVIITFGLAGIWLWAGIDGYAIVQEPPHDSLPNPVAKTVVPMAGAWLANYSTYPLAIAAPLAGFVGAFGVLMLASGKGRPVLSFVHSSLCLIGVIMTAGVSLFPFVMPSSLNPNHSLTIWDSASSHLTLAIMFWAAMIFVPIILFYTVWCYKQMWGKITVKFIRENDHAVY</sequence>
<evidence type="ECO:0000256" key="1">
    <source>
        <dbReference type="ARBA" id="ARBA00004651"/>
    </source>
</evidence>
<keyword evidence="9 12" id="KW-1133">Transmembrane helix</keyword>
<feature type="transmembrane region" description="Helical" evidence="12">
    <location>
        <begin position="61"/>
        <end position="80"/>
    </location>
</feature>
<dbReference type="Proteomes" id="UP000199397">
    <property type="component" value="Unassembled WGS sequence"/>
</dbReference>
<evidence type="ECO:0000313" key="14">
    <source>
        <dbReference type="Proteomes" id="UP000199397"/>
    </source>
</evidence>
<accession>A0A1H4A2T8</accession>
<evidence type="ECO:0000256" key="3">
    <source>
        <dbReference type="ARBA" id="ARBA00022448"/>
    </source>
</evidence>
<dbReference type="RefSeq" id="WP_093066622.1">
    <property type="nucleotide sequence ID" value="NZ_FNQP01000006.1"/>
</dbReference>
<dbReference type="Pfam" id="PF02322">
    <property type="entry name" value="Cyt_bd_oxida_II"/>
    <property type="match status" value="1"/>
</dbReference>
<dbReference type="GO" id="GO:0070069">
    <property type="term" value="C:cytochrome complex"/>
    <property type="evidence" value="ECO:0007669"/>
    <property type="project" value="TreeGrafter"/>
</dbReference>
<organism evidence="13 14">
    <name type="scientific">Thiothrix caldifontis</name>
    <dbReference type="NCBI Taxonomy" id="525918"/>
    <lineage>
        <taxon>Bacteria</taxon>
        <taxon>Pseudomonadati</taxon>
        <taxon>Pseudomonadota</taxon>
        <taxon>Gammaproteobacteria</taxon>
        <taxon>Thiotrichales</taxon>
        <taxon>Thiotrichaceae</taxon>
        <taxon>Thiothrix</taxon>
    </lineage>
</organism>
<feature type="transmembrane region" description="Helical" evidence="12">
    <location>
        <begin position="124"/>
        <end position="150"/>
    </location>
</feature>
<dbReference type="GO" id="GO:0019646">
    <property type="term" value="P:aerobic electron transport chain"/>
    <property type="evidence" value="ECO:0007669"/>
    <property type="project" value="TreeGrafter"/>
</dbReference>
<dbReference type="STRING" id="525918.SAMN05660964_01312"/>
<evidence type="ECO:0000256" key="6">
    <source>
        <dbReference type="ARBA" id="ARBA00022692"/>
    </source>
</evidence>
<keyword evidence="8" id="KW-0249">Electron transport</keyword>
<dbReference type="GO" id="GO:0009055">
    <property type="term" value="F:electron transfer activity"/>
    <property type="evidence" value="ECO:0007669"/>
    <property type="project" value="TreeGrafter"/>
</dbReference>
<evidence type="ECO:0000256" key="5">
    <source>
        <dbReference type="ARBA" id="ARBA00022617"/>
    </source>
</evidence>
<evidence type="ECO:0000256" key="11">
    <source>
        <dbReference type="ARBA" id="ARBA00023136"/>
    </source>
</evidence>
<feature type="transmembrane region" description="Helical" evidence="12">
    <location>
        <begin position="86"/>
        <end position="103"/>
    </location>
</feature>
<dbReference type="InterPro" id="IPR003317">
    <property type="entry name" value="Cyt-d_oxidase_su2"/>
</dbReference>
<comment type="subcellular location">
    <subcellularLocation>
        <location evidence="1">Cell membrane</location>
        <topology evidence="1">Multi-pass membrane protein</topology>
    </subcellularLocation>
</comment>
<keyword evidence="4" id="KW-1003">Cell membrane</keyword>
<feature type="transmembrane region" description="Helical" evidence="12">
    <location>
        <begin position="204"/>
        <end position="225"/>
    </location>
</feature>